<dbReference type="Gene3D" id="3.30.1360.30">
    <property type="entry name" value="GAD-like domain"/>
    <property type="match status" value="1"/>
</dbReference>
<dbReference type="InterPro" id="IPR004365">
    <property type="entry name" value="NA-bd_OB_tRNA"/>
</dbReference>
<keyword evidence="7" id="KW-0963">Cytoplasm</keyword>
<comment type="similarity">
    <text evidence="1 7">Belongs to the class-II aminoacyl-tRNA synthetase family. Type 1 subfamily.</text>
</comment>
<dbReference type="InterPro" id="IPR012340">
    <property type="entry name" value="NA-bd_OB-fold"/>
</dbReference>
<evidence type="ECO:0000313" key="10">
    <source>
        <dbReference type="Proteomes" id="UP001321786"/>
    </source>
</evidence>
<dbReference type="Gene3D" id="2.40.50.140">
    <property type="entry name" value="Nucleic acid-binding proteins"/>
    <property type="match status" value="1"/>
</dbReference>
<dbReference type="InterPro" id="IPR004115">
    <property type="entry name" value="GAD-like_sf"/>
</dbReference>
<evidence type="ECO:0000256" key="1">
    <source>
        <dbReference type="ARBA" id="ARBA00006303"/>
    </source>
</evidence>
<dbReference type="SUPFAM" id="SSF55681">
    <property type="entry name" value="Class II aaRS and biotin synthetases"/>
    <property type="match status" value="1"/>
</dbReference>
<dbReference type="CDD" id="cd00777">
    <property type="entry name" value="AspRS_core"/>
    <property type="match status" value="1"/>
</dbReference>
<dbReference type="Pfam" id="PF01336">
    <property type="entry name" value="tRNA_anti-codon"/>
    <property type="match status" value="1"/>
</dbReference>
<dbReference type="GO" id="GO:0005737">
    <property type="term" value="C:cytoplasm"/>
    <property type="evidence" value="ECO:0007669"/>
    <property type="project" value="UniProtKB-SubCell"/>
</dbReference>
<proteinExistence type="inferred from homology"/>
<dbReference type="PROSITE" id="PS50862">
    <property type="entry name" value="AA_TRNA_LIGASE_II"/>
    <property type="match status" value="1"/>
</dbReference>
<dbReference type="EC" id="6.1.1.12" evidence="7"/>
<dbReference type="GO" id="GO:0004815">
    <property type="term" value="F:aspartate-tRNA ligase activity"/>
    <property type="evidence" value="ECO:0007669"/>
    <property type="project" value="UniProtKB-UniRule"/>
</dbReference>
<dbReference type="SUPFAM" id="SSF50249">
    <property type="entry name" value="Nucleic acid-binding proteins"/>
    <property type="match status" value="1"/>
</dbReference>
<keyword evidence="6 7" id="KW-0030">Aminoacyl-tRNA synthetase</keyword>
<comment type="function">
    <text evidence="7">Catalyzes the attachment of L-aspartate to tRNA(Asp) in a two-step reaction: L-aspartate is first activated by ATP to form Asp-AMP and then transferred to the acceptor end of tRNA(Asp).</text>
</comment>
<dbReference type="CDD" id="cd04317">
    <property type="entry name" value="EcAspRS_like_N"/>
    <property type="match status" value="1"/>
</dbReference>
<dbReference type="Gene3D" id="3.30.930.10">
    <property type="entry name" value="Bira Bifunctional Protein, Domain 2"/>
    <property type="match status" value="1"/>
</dbReference>
<evidence type="ECO:0000256" key="6">
    <source>
        <dbReference type="ARBA" id="ARBA00023146"/>
    </source>
</evidence>
<dbReference type="Pfam" id="PF00152">
    <property type="entry name" value="tRNA-synt_2"/>
    <property type="match status" value="1"/>
</dbReference>
<comment type="subcellular location">
    <subcellularLocation>
        <location evidence="7">Cytoplasm</location>
    </subcellularLocation>
</comment>
<dbReference type="InterPro" id="IPR004524">
    <property type="entry name" value="Asp-tRNA-ligase_1"/>
</dbReference>
<feature type="binding site" evidence="7">
    <location>
        <position position="488"/>
    </location>
    <ligand>
        <name>ATP</name>
        <dbReference type="ChEBI" id="CHEBI:30616"/>
    </ligand>
</feature>
<dbReference type="Pfam" id="PF02938">
    <property type="entry name" value="GAD"/>
    <property type="match status" value="1"/>
</dbReference>
<dbReference type="GO" id="GO:0140096">
    <property type="term" value="F:catalytic activity, acting on a protein"/>
    <property type="evidence" value="ECO:0007669"/>
    <property type="project" value="UniProtKB-ARBA"/>
</dbReference>
<dbReference type="InterPro" id="IPR002312">
    <property type="entry name" value="Asp/Asn-tRNA-synth_IIb"/>
</dbReference>
<comment type="subunit">
    <text evidence="7">Homodimer.</text>
</comment>
<dbReference type="InterPro" id="IPR004364">
    <property type="entry name" value="Aa-tRNA-synt_II"/>
</dbReference>
<dbReference type="GO" id="GO:0016740">
    <property type="term" value="F:transferase activity"/>
    <property type="evidence" value="ECO:0007669"/>
    <property type="project" value="UniProtKB-ARBA"/>
</dbReference>
<dbReference type="GO" id="GO:0006422">
    <property type="term" value="P:aspartyl-tRNA aminoacylation"/>
    <property type="evidence" value="ECO:0007669"/>
    <property type="project" value="UniProtKB-UniRule"/>
</dbReference>
<evidence type="ECO:0000259" key="8">
    <source>
        <dbReference type="PROSITE" id="PS50862"/>
    </source>
</evidence>
<feature type="region of interest" description="Aspartate" evidence="7">
    <location>
        <begin position="204"/>
        <end position="207"/>
    </location>
</feature>
<dbReference type="InterPro" id="IPR006195">
    <property type="entry name" value="aa-tRNA-synth_II"/>
</dbReference>
<dbReference type="AlphaFoldDB" id="A0AAU9EB20"/>
<dbReference type="InterPro" id="IPR045864">
    <property type="entry name" value="aa-tRNA-synth_II/BPL/LPL"/>
</dbReference>
<feature type="binding site" evidence="7">
    <location>
        <begin position="226"/>
        <end position="228"/>
    </location>
    <ligand>
        <name>ATP</name>
        <dbReference type="ChEBI" id="CHEBI:30616"/>
    </ligand>
</feature>
<name>A0AAU9EB20_9FIRM</name>
<dbReference type="PANTHER" id="PTHR22594:SF5">
    <property type="entry name" value="ASPARTATE--TRNA LIGASE, MITOCHONDRIAL"/>
    <property type="match status" value="1"/>
</dbReference>
<reference evidence="9 10" key="1">
    <citation type="submission" date="2023-08" db="EMBL/GenBank/DDBJ databases">
        <title>Helicovermis profunda gen. nov., sp. nov., a novel mesophilic, fermentative bacterium within the Bacillota from a deep-sea hydrothermal vent chimney.</title>
        <authorList>
            <person name="Miyazaki U."/>
            <person name="Mizutani D."/>
            <person name="Hashimoto Y."/>
            <person name="Tame A."/>
            <person name="Sawayama S."/>
            <person name="Miyazaki J."/>
            <person name="Takai K."/>
            <person name="Nakagawa S."/>
        </authorList>
    </citation>
    <scope>NUCLEOTIDE SEQUENCE [LARGE SCALE GENOMIC DNA]</scope>
    <source>
        <strain evidence="9 10">S502</strain>
    </source>
</reference>
<feature type="binding site" evidence="7">
    <location>
        <position position="180"/>
    </location>
    <ligand>
        <name>L-aspartate</name>
        <dbReference type="ChEBI" id="CHEBI:29991"/>
    </ligand>
</feature>
<feature type="binding site" evidence="7">
    <location>
        <begin position="540"/>
        <end position="543"/>
    </location>
    <ligand>
        <name>ATP</name>
        <dbReference type="ChEBI" id="CHEBI:30616"/>
    </ligand>
</feature>
<evidence type="ECO:0000256" key="4">
    <source>
        <dbReference type="ARBA" id="ARBA00022840"/>
    </source>
</evidence>
<comment type="caution">
    <text evidence="7">Lacks conserved residue(s) required for the propagation of feature annotation.</text>
</comment>
<dbReference type="PRINTS" id="PR01042">
    <property type="entry name" value="TRNASYNTHASP"/>
</dbReference>
<keyword evidence="3 7" id="KW-0547">Nucleotide-binding</keyword>
<dbReference type="KEGG" id="hprf:HLPR_14430"/>
<dbReference type="InterPro" id="IPR047089">
    <property type="entry name" value="Asp-tRNA-ligase_1_N"/>
</dbReference>
<organism evidence="9 10">
    <name type="scientific">Helicovermis profundi</name>
    <dbReference type="NCBI Taxonomy" id="3065157"/>
    <lineage>
        <taxon>Bacteria</taxon>
        <taxon>Bacillati</taxon>
        <taxon>Bacillota</taxon>
        <taxon>Clostridia</taxon>
        <taxon>Helicovermis</taxon>
    </lineage>
</organism>
<comment type="catalytic activity">
    <reaction evidence="7">
        <text>tRNA(Asp) + L-aspartate + ATP = L-aspartyl-tRNA(Asp) + AMP + diphosphate</text>
        <dbReference type="Rhea" id="RHEA:19649"/>
        <dbReference type="Rhea" id="RHEA-COMP:9660"/>
        <dbReference type="Rhea" id="RHEA-COMP:9678"/>
        <dbReference type="ChEBI" id="CHEBI:29991"/>
        <dbReference type="ChEBI" id="CHEBI:30616"/>
        <dbReference type="ChEBI" id="CHEBI:33019"/>
        <dbReference type="ChEBI" id="CHEBI:78442"/>
        <dbReference type="ChEBI" id="CHEBI:78516"/>
        <dbReference type="ChEBI" id="CHEBI:456215"/>
        <dbReference type="EC" id="6.1.1.12"/>
    </reaction>
</comment>
<evidence type="ECO:0000256" key="7">
    <source>
        <dbReference type="HAMAP-Rule" id="MF_00044"/>
    </source>
</evidence>
<gene>
    <name evidence="7 9" type="primary">aspS</name>
    <name evidence="9" type="ORF">HLPR_14430</name>
</gene>
<evidence type="ECO:0000256" key="3">
    <source>
        <dbReference type="ARBA" id="ARBA00022741"/>
    </source>
</evidence>
<keyword evidence="10" id="KW-1185">Reference proteome</keyword>
<dbReference type="GO" id="GO:0003676">
    <property type="term" value="F:nucleic acid binding"/>
    <property type="evidence" value="ECO:0007669"/>
    <property type="project" value="InterPro"/>
</dbReference>
<dbReference type="SUPFAM" id="SSF55261">
    <property type="entry name" value="GAD domain-like"/>
    <property type="match status" value="1"/>
</dbReference>
<keyword evidence="4 7" id="KW-0067">ATP-binding</keyword>
<protein>
    <recommendedName>
        <fullName evidence="7">Aspartate--tRNA ligase</fullName>
        <ecNumber evidence="7">6.1.1.12</ecNumber>
    </recommendedName>
    <alternativeName>
        <fullName evidence="7">Aspartyl-tRNA synthetase</fullName>
        <shortName evidence="7">AspRS</shortName>
    </alternativeName>
</protein>
<dbReference type="NCBIfam" id="NF001750">
    <property type="entry name" value="PRK00476.1"/>
    <property type="match status" value="1"/>
</dbReference>
<keyword evidence="5 7" id="KW-0648">Protein biosynthesis</keyword>
<dbReference type="Proteomes" id="UP001321786">
    <property type="component" value="Chromosome"/>
</dbReference>
<dbReference type="HAMAP" id="MF_00044">
    <property type="entry name" value="Asp_tRNA_synth_type1"/>
    <property type="match status" value="1"/>
</dbReference>
<dbReference type="InterPro" id="IPR029351">
    <property type="entry name" value="GAD_dom"/>
</dbReference>
<feature type="binding site" evidence="7">
    <location>
        <position position="495"/>
    </location>
    <ligand>
        <name>L-aspartate</name>
        <dbReference type="ChEBI" id="CHEBI:29991"/>
    </ligand>
</feature>
<feature type="domain" description="Aminoacyl-transfer RNA synthetases class-II family profile" evidence="8">
    <location>
        <begin position="147"/>
        <end position="561"/>
    </location>
</feature>
<accession>A0AAU9EB20</accession>
<evidence type="ECO:0000256" key="2">
    <source>
        <dbReference type="ARBA" id="ARBA00022598"/>
    </source>
</evidence>
<feature type="binding site" evidence="7">
    <location>
        <position position="454"/>
    </location>
    <ligand>
        <name>L-aspartate</name>
        <dbReference type="ChEBI" id="CHEBI:29991"/>
    </ligand>
</feature>
<keyword evidence="2 7" id="KW-0436">Ligase</keyword>
<dbReference type="NCBIfam" id="TIGR00459">
    <property type="entry name" value="aspS_bact"/>
    <property type="match status" value="1"/>
</dbReference>
<evidence type="ECO:0000256" key="5">
    <source>
        <dbReference type="ARBA" id="ARBA00022917"/>
    </source>
</evidence>
<dbReference type="EMBL" id="AP028654">
    <property type="protein sequence ID" value="BEP29112.1"/>
    <property type="molecule type" value="Genomic_DNA"/>
</dbReference>
<feature type="binding site" evidence="7">
    <location>
        <position position="235"/>
    </location>
    <ligand>
        <name>ATP</name>
        <dbReference type="ChEBI" id="CHEBI:30616"/>
    </ligand>
</feature>
<dbReference type="InterPro" id="IPR047090">
    <property type="entry name" value="AspRS_core"/>
</dbReference>
<sequence length="598" mass="68182">MAEALNGMKRTHMCGVLRETNVGEKVTLMGWVQKRRNLGGLIFVDLRDREGIAQIVFDTTVSKESFEKASLIRGEFVIAISGVVKMRESINNNIPTGKIEVFANELKILSESEIPPIHINDEDEANERLRLKYRYLDLRKPKMQKRMRLRNQVSKITRDFLDVNGFLDIETPFLTKPTPEGARDYLVPSRVNKGKFYALPQSPQLFKQMLMVSGFDKYYQIVRCFRDEDLRADRQPEFTQIDMELSFVEENDVIEVNEKLLKRIFKEVLNKEIEIPFKRITYKEAMERYGSDKPDTRFGFELKLLNDELKSSEFKVFSSAIENGGSVRAININGQADTFSRKNISKLESFAKTYGAKGLAWMKITDEGITSPIAKFLSETEIKLILDKMEAKSGDLILLVADKNSVVFDSLGALRSEIAKKLNLLDKDEYDLLWVTEFPLYEYDEEENRFVAKHHPFTSPMDEDIELLESNPEKVRAKAYDIVLNGFEIGGGSIRIHNSDLQKKMFKALGFTDEEAYAKFGFLLDAFKYGTPPHGGLAFGLDRLVMLLTGSENIREVIAFPKTQNATSLLTDAPGPADKKQLDELGVKTIEESSDIDE</sequence>
<evidence type="ECO:0000313" key="9">
    <source>
        <dbReference type="EMBL" id="BEP29112.1"/>
    </source>
</evidence>
<dbReference type="GO" id="GO:0005524">
    <property type="term" value="F:ATP binding"/>
    <property type="evidence" value="ECO:0007669"/>
    <property type="project" value="UniProtKB-UniRule"/>
</dbReference>
<dbReference type="RefSeq" id="WP_338534780.1">
    <property type="nucleotide sequence ID" value="NZ_AP028654.1"/>
</dbReference>
<dbReference type="PANTHER" id="PTHR22594">
    <property type="entry name" value="ASPARTYL/LYSYL-TRNA SYNTHETASE"/>
    <property type="match status" value="1"/>
</dbReference>
<feature type="binding site" evidence="7">
    <location>
        <position position="226"/>
    </location>
    <ligand>
        <name>L-aspartate</name>
        <dbReference type="ChEBI" id="CHEBI:29991"/>
    </ligand>
</feature>